<sequence length="589" mass="63613">MQPDSRDAYEALVQFLYRAPIGLAQAGSDGAIDMLNPMASSLLMPIARDTGFDNLFAVLAPIAPQLEQMARDFAEPSGVICEGLRAMLPPEMTAPGSPHVLAISLMKLDSERLMAVVTDATQEVMREQEMLSRRLRNAARTDSLTRMPNREAVREQLQQLVERNASARAAGGEFAVLFMNCDRFRRVNDTLGQSAGDALLVQIAERIRGALRPPSDHIAPSGGAGQLAARVGGDEFVVVLDGMRTLEDAERVATRLLDALARPFRVQGQEVVCSASLGLAWGAGGARDADEVLRDAGIAMLEAKRAGGARRQVFEAAMRERAERRAGIEAELRQAIVEEQLFVVYQPVVGLNADGGTDHAAGVEALVRWRHPVRGIVPPVDFITVAEECGLIGAVGDFVLERSCRDFLGWRARLGERAPRLIAVNLSRAQLGQPGWIDTVRRILLATGMPPGALQLEVTESLAAQDQDIQARLHELKALGVKLALDDFGTGYSSLSSLHLLPVDTVKIDRSFVSQSDTSAHHRVLIEATVKVAQSLGMTTVAEGIETGPQADVVRALCCTKGQGYLFSRPLPPSDLLAWLEGHEESLPA</sequence>
<dbReference type="NCBIfam" id="TIGR00254">
    <property type="entry name" value="GGDEF"/>
    <property type="match status" value="1"/>
</dbReference>
<dbReference type="Pfam" id="PF00563">
    <property type="entry name" value="EAL"/>
    <property type="match status" value="1"/>
</dbReference>
<reference evidence="3 4" key="1">
    <citation type="submission" date="2022-08" db="EMBL/GenBank/DDBJ databases">
        <title>Reclassification of Massilia species as members of the genera Telluria, Duganella, Pseudoduganella, Mokoshia gen. nov. and Zemynaea gen. nov. using orthogonal and non-orthogonal genome-based approaches.</title>
        <authorList>
            <person name="Bowman J.P."/>
        </authorList>
    </citation>
    <scope>NUCLEOTIDE SEQUENCE [LARGE SCALE GENOMIC DNA]</scope>
    <source>
        <strain evidence="3 4">JCM 31661</strain>
    </source>
</reference>
<keyword evidence="4" id="KW-1185">Reference proteome</keyword>
<dbReference type="CDD" id="cd01948">
    <property type="entry name" value="EAL"/>
    <property type="match status" value="1"/>
</dbReference>
<accession>A0ABT2APS3</accession>
<dbReference type="EMBL" id="JANUHA010000014">
    <property type="protein sequence ID" value="MCS0598241.1"/>
    <property type="molecule type" value="Genomic_DNA"/>
</dbReference>
<dbReference type="PROSITE" id="PS50883">
    <property type="entry name" value="EAL"/>
    <property type="match status" value="1"/>
</dbReference>
<dbReference type="SUPFAM" id="SSF141868">
    <property type="entry name" value="EAL domain-like"/>
    <property type="match status" value="1"/>
</dbReference>
<dbReference type="PANTHER" id="PTHR44757">
    <property type="entry name" value="DIGUANYLATE CYCLASE DGCP"/>
    <property type="match status" value="1"/>
</dbReference>
<evidence type="ECO:0000313" key="4">
    <source>
        <dbReference type="Proteomes" id="UP001206572"/>
    </source>
</evidence>
<dbReference type="Gene3D" id="3.20.20.450">
    <property type="entry name" value="EAL domain"/>
    <property type="match status" value="1"/>
</dbReference>
<comment type="caution">
    <text evidence="3">The sequence shown here is derived from an EMBL/GenBank/DDBJ whole genome shotgun (WGS) entry which is preliminary data.</text>
</comment>
<evidence type="ECO:0000313" key="3">
    <source>
        <dbReference type="EMBL" id="MCS0598241.1"/>
    </source>
</evidence>
<proteinExistence type="predicted"/>
<feature type="domain" description="GGDEF" evidence="2">
    <location>
        <begin position="172"/>
        <end position="316"/>
    </location>
</feature>
<dbReference type="Proteomes" id="UP001206572">
    <property type="component" value="Unassembled WGS sequence"/>
</dbReference>
<dbReference type="InterPro" id="IPR029787">
    <property type="entry name" value="Nucleotide_cyclase"/>
</dbReference>
<dbReference type="PROSITE" id="PS50887">
    <property type="entry name" value="GGDEF"/>
    <property type="match status" value="1"/>
</dbReference>
<dbReference type="InterPro" id="IPR000160">
    <property type="entry name" value="GGDEF_dom"/>
</dbReference>
<organism evidence="3 4">
    <name type="scientific">Massilia agri</name>
    <dbReference type="NCBI Taxonomy" id="1886785"/>
    <lineage>
        <taxon>Bacteria</taxon>
        <taxon>Pseudomonadati</taxon>
        <taxon>Pseudomonadota</taxon>
        <taxon>Betaproteobacteria</taxon>
        <taxon>Burkholderiales</taxon>
        <taxon>Oxalobacteraceae</taxon>
        <taxon>Telluria group</taxon>
        <taxon>Massilia</taxon>
    </lineage>
</organism>
<dbReference type="SMART" id="SM00052">
    <property type="entry name" value="EAL"/>
    <property type="match status" value="1"/>
</dbReference>
<dbReference type="InterPro" id="IPR001633">
    <property type="entry name" value="EAL_dom"/>
</dbReference>
<dbReference type="InterPro" id="IPR043128">
    <property type="entry name" value="Rev_trsase/Diguanyl_cyclase"/>
</dbReference>
<gene>
    <name evidence="3" type="ORF">NX780_18005</name>
</gene>
<dbReference type="InterPro" id="IPR035919">
    <property type="entry name" value="EAL_sf"/>
</dbReference>
<evidence type="ECO:0000259" key="2">
    <source>
        <dbReference type="PROSITE" id="PS50887"/>
    </source>
</evidence>
<dbReference type="SUPFAM" id="SSF55073">
    <property type="entry name" value="Nucleotide cyclase"/>
    <property type="match status" value="1"/>
</dbReference>
<dbReference type="Pfam" id="PF00990">
    <property type="entry name" value="GGDEF"/>
    <property type="match status" value="1"/>
</dbReference>
<dbReference type="SMART" id="SM00267">
    <property type="entry name" value="GGDEF"/>
    <property type="match status" value="1"/>
</dbReference>
<feature type="domain" description="EAL" evidence="1">
    <location>
        <begin position="325"/>
        <end position="584"/>
    </location>
</feature>
<dbReference type="Gene3D" id="3.30.70.270">
    <property type="match status" value="1"/>
</dbReference>
<dbReference type="CDD" id="cd01949">
    <property type="entry name" value="GGDEF"/>
    <property type="match status" value="1"/>
</dbReference>
<dbReference type="RefSeq" id="WP_258829257.1">
    <property type="nucleotide sequence ID" value="NZ_JANUHA010000014.1"/>
</dbReference>
<dbReference type="InterPro" id="IPR052155">
    <property type="entry name" value="Biofilm_reg_signaling"/>
</dbReference>
<protein>
    <submittedName>
        <fullName evidence="3">EAL domain-containing protein</fullName>
    </submittedName>
</protein>
<evidence type="ECO:0000259" key="1">
    <source>
        <dbReference type="PROSITE" id="PS50883"/>
    </source>
</evidence>
<name>A0ABT2APS3_9BURK</name>
<dbReference type="PANTHER" id="PTHR44757:SF2">
    <property type="entry name" value="BIOFILM ARCHITECTURE MAINTENANCE PROTEIN MBAA"/>
    <property type="match status" value="1"/>
</dbReference>